<accession>A0A366HWR1</accession>
<evidence type="ECO:0000313" key="1">
    <source>
        <dbReference type="EMBL" id="RBP57462.1"/>
    </source>
</evidence>
<reference evidence="1 2" key="1">
    <citation type="submission" date="2018-06" db="EMBL/GenBank/DDBJ databases">
        <title>Genomic Encyclopedia of Type Strains, Phase IV (KMG-IV): sequencing the most valuable type-strain genomes for metagenomic binning, comparative biology and taxonomic classification.</title>
        <authorList>
            <person name="Goeker M."/>
        </authorList>
    </citation>
    <scope>NUCLEOTIDE SEQUENCE [LARGE SCALE GENOMIC DNA]</scope>
    <source>
        <strain evidence="1 2">DSM 22112</strain>
    </source>
</reference>
<organism evidence="1 2">
    <name type="scientific">Alkalibaculum bacchi</name>
    <dbReference type="NCBI Taxonomy" id="645887"/>
    <lineage>
        <taxon>Bacteria</taxon>
        <taxon>Bacillati</taxon>
        <taxon>Bacillota</taxon>
        <taxon>Clostridia</taxon>
        <taxon>Eubacteriales</taxon>
        <taxon>Eubacteriaceae</taxon>
        <taxon>Alkalibaculum</taxon>
    </lineage>
</organism>
<proteinExistence type="predicted"/>
<gene>
    <name evidence="1" type="ORF">DES36_1297</name>
</gene>
<evidence type="ECO:0000313" key="2">
    <source>
        <dbReference type="Proteomes" id="UP000253490"/>
    </source>
</evidence>
<dbReference type="Proteomes" id="UP000253490">
    <property type="component" value="Unassembled WGS sequence"/>
</dbReference>
<keyword evidence="2" id="KW-1185">Reference proteome</keyword>
<name>A0A366HWR1_9FIRM</name>
<dbReference type="AlphaFoldDB" id="A0A366HWR1"/>
<sequence>MSQGHGILSQVLKFCYGVASGEVGVNPSERIDL</sequence>
<dbReference type="EMBL" id="QNRX01000029">
    <property type="protein sequence ID" value="RBP57462.1"/>
    <property type="molecule type" value="Genomic_DNA"/>
</dbReference>
<protein>
    <submittedName>
        <fullName evidence="1">Uncharacterized protein</fullName>
    </submittedName>
</protein>
<comment type="caution">
    <text evidence="1">The sequence shown here is derived from an EMBL/GenBank/DDBJ whole genome shotgun (WGS) entry which is preliminary data.</text>
</comment>